<dbReference type="PANTHER" id="PTHR30006">
    <property type="entry name" value="THIAMINE-BINDING PERIPLASMIC PROTEIN-RELATED"/>
    <property type="match status" value="1"/>
</dbReference>
<evidence type="ECO:0000256" key="3">
    <source>
        <dbReference type="ARBA" id="ARBA00022448"/>
    </source>
</evidence>
<dbReference type="Pfam" id="PF13416">
    <property type="entry name" value="SBP_bac_8"/>
    <property type="match status" value="1"/>
</dbReference>
<dbReference type="PANTHER" id="PTHR30006:SF3">
    <property type="entry name" value="THIAMINE-BINDING PERIPLASMIC PROTEIN"/>
    <property type="match status" value="1"/>
</dbReference>
<comment type="similarity">
    <text evidence="2">Belongs to the bacterial solute-binding protein 1 family.</text>
</comment>
<name>A0ABX0JNM7_9PROT</name>
<comment type="caution">
    <text evidence="6">The sequence shown here is derived from an EMBL/GenBank/DDBJ whole genome shotgun (WGS) entry which is preliminary data.</text>
</comment>
<comment type="subcellular location">
    <subcellularLocation>
        <location evidence="1">Periplasm</location>
    </subcellularLocation>
</comment>
<dbReference type="InterPro" id="IPR006059">
    <property type="entry name" value="SBP"/>
</dbReference>
<evidence type="ECO:0000256" key="4">
    <source>
        <dbReference type="ARBA" id="ARBA00022729"/>
    </source>
</evidence>
<dbReference type="PROSITE" id="PS51318">
    <property type="entry name" value="TAT"/>
    <property type="match status" value="1"/>
</dbReference>
<keyword evidence="5" id="KW-0574">Periplasm</keyword>
<sequence>MGQTFPTLLTRRSVLAGSGACGLMAAARRARAEGVSALTIADVGAEPSAAMRRAFYEPFEKETGIRVIAVPHAADPVTQFRLMVETRSYIWDLCMLNTEHVARLQHDGRYFEPLHLTPADTADLLPGMFSDVWLGFSVYAVMMAWQTASFPKGGPSSWPEFWDVGRFPGRRSLCRSPAATLELALLADGVPPDRLYPLDVDRAFSSLARLRDHVAIWWSSGAQNTLLLESDEVDLSDTWSSRAQAAVSAGAPVTLVWNGLYVTDGWCIPTGCPRAGIARAFVRYCARADRQAEYARHIANGPTNRRAFSYLAPERAAVLPTAPENFKGLTKFDAAWWGENTGWVAERFEEFMLE</sequence>
<dbReference type="SUPFAM" id="SSF53850">
    <property type="entry name" value="Periplasmic binding protein-like II"/>
    <property type="match status" value="1"/>
</dbReference>
<evidence type="ECO:0000256" key="2">
    <source>
        <dbReference type="ARBA" id="ARBA00008520"/>
    </source>
</evidence>
<evidence type="ECO:0000256" key="5">
    <source>
        <dbReference type="ARBA" id="ARBA00022764"/>
    </source>
</evidence>
<protein>
    <submittedName>
        <fullName evidence="6">Extracellular solute-binding protein</fullName>
    </submittedName>
</protein>
<gene>
    <name evidence="6" type="ORF">GOB93_09340</name>
</gene>
<accession>A0ABX0JNM7</accession>
<reference evidence="6 7" key="1">
    <citation type="journal article" date="2020" name="Int. J. Syst. Evol. Microbiol.">
        <title>Novel acetic acid bacteria from cider fermentations: Acetobacter conturbans sp. nov. and Acetobacter fallax sp. nov.</title>
        <authorList>
            <person name="Sombolestani A.S."/>
            <person name="Cleenwerck I."/>
            <person name="Cnockaert M."/>
            <person name="Borremans W."/>
            <person name="Wieme A.D."/>
            <person name="De Vuyst L."/>
            <person name="Vandamme P."/>
        </authorList>
    </citation>
    <scope>NUCLEOTIDE SEQUENCE [LARGE SCALE GENOMIC DNA]</scope>
    <source>
        <strain evidence="6 7">LMG 30640</strain>
    </source>
</reference>
<dbReference type="Proteomes" id="UP000635278">
    <property type="component" value="Unassembled WGS sequence"/>
</dbReference>
<evidence type="ECO:0000256" key="1">
    <source>
        <dbReference type="ARBA" id="ARBA00004418"/>
    </source>
</evidence>
<keyword evidence="7" id="KW-1185">Reference proteome</keyword>
<dbReference type="Gene3D" id="3.40.190.10">
    <property type="entry name" value="Periplasmic binding protein-like II"/>
    <property type="match status" value="2"/>
</dbReference>
<evidence type="ECO:0000313" key="7">
    <source>
        <dbReference type="Proteomes" id="UP000635278"/>
    </source>
</evidence>
<dbReference type="EMBL" id="WOTB01000010">
    <property type="protein sequence ID" value="NHN84842.1"/>
    <property type="molecule type" value="Genomic_DNA"/>
</dbReference>
<keyword evidence="4" id="KW-0732">Signal</keyword>
<keyword evidence="3" id="KW-0813">Transport</keyword>
<evidence type="ECO:0000313" key="6">
    <source>
        <dbReference type="EMBL" id="NHN84842.1"/>
    </source>
</evidence>
<organism evidence="6 7">
    <name type="scientific">Acetobacter musti</name>
    <dbReference type="NCBI Taxonomy" id="864732"/>
    <lineage>
        <taxon>Bacteria</taxon>
        <taxon>Pseudomonadati</taxon>
        <taxon>Pseudomonadota</taxon>
        <taxon>Alphaproteobacteria</taxon>
        <taxon>Acetobacterales</taxon>
        <taxon>Acetobacteraceae</taxon>
        <taxon>Acetobacter</taxon>
    </lineage>
</organism>
<proteinExistence type="inferred from homology"/>
<dbReference type="InterPro" id="IPR006311">
    <property type="entry name" value="TAT_signal"/>
</dbReference>